<dbReference type="CDD" id="cd07377">
    <property type="entry name" value="WHTH_GntR"/>
    <property type="match status" value="1"/>
</dbReference>
<dbReference type="InterPro" id="IPR000524">
    <property type="entry name" value="Tscrpt_reg_HTH_GntR"/>
</dbReference>
<keyword evidence="1" id="KW-0805">Transcription regulation</keyword>
<comment type="caution">
    <text evidence="6">The sequence shown here is derived from an EMBL/GenBank/DDBJ whole genome shotgun (WGS) entry which is preliminary data.</text>
</comment>
<gene>
    <name evidence="6" type="ORF">GCM10009754_02460</name>
</gene>
<dbReference type="InterPro" id="IPR036390">
    <property type="entry name" value="WH_DNA-bd_sf"/>
</dbReference>
<feature type="region of interest" description="Disordered" evidence="4">
    <location>
        <begin position="1"/>
        <end position="25"/>
    </location>
</feature>
<name>A0ABN2PYU3_9PSEU</name>
<dbReference type="Gene3D" id="1.10.10.10">
    <property type="entry name" value="Winged helix-like DNA-binding domain superfamily/Winged helix DNA-binding domain"/>
    <property type="match status" value="1"/>
</dbReference>
<dbReference type="PANTHER" id="PTHR44846:SF17">
    <property type="entry name" value="GNTR-FAMILY TRANSCRIPTIONAL REGULATOR"/>
    <property type="match status" value="1"/>
</dbReference>
<proteinExistence type="predicted"/>
<evidence type="ECO:0000256" key="4">
    <source>
        <dbReference type="SAM" id="MobiDB-lite"/>
    </source>
</evidence>
<dbReference type="PRINTS" id="PR00035">
    <property type="entry name" value="HTHGNTR"/>
</dbReference>
<dbReference type="InterPro" id="IPR050679">
    <property type="entry name" value="Bact_HTH_transcr_reg"/>
</dbReference>
<dbReference type="Pfam" id="PF00392">
    <property type="entry name" value="GntR"/>
    <property type="match status" value="1"/>
</dbReference>
<dbReference type="EMBL" id="BAAANN010000001">
    <property type="protein sequence ID" value="GAA1938928.1"/>
    <property type="molecule type" value="Genomic_DNA"/>
</dbReference>
<dbReference type="Proteomes" id="UP001501116">
    <property type="component" value="Unassembled WGS sequence"/>
</dbReference>
<organism evidence="6 7">
    <name type="scientific">Amycolatopsis minnesotensis</name>
    <dbReference type="NCBI Taxonomy" id="337894"/>
    <lineage>
        <taxon>Bacteria</taxon>
        <taxon>Bacillati</taxon>
        <taxon>Actinomycetota</taxon>
        <taxon>Actinomycetes</taxon>
        <taxon>Pseudonocardiales</taxon>
        <taxon>Pseudonocardiaceae</taxon>
        <taxon>Amycolatopsis</taxon>
    </lineage>
</organism>
<reference evidence="6 7" key="1">
    <citation type="journal article" date="2019" name="Int. J. Syst. Evol. Microbiol.">
        <title>The Global Catalogue of Microorganisms (GCM) 10K type strain sequencing project: providing services to taxonomists for standard genome sequencing and annotation.</title>
        <authorList>
            <consortium name="The Broad Institute Genomics Platform"/>
            <consortium name="The Broad Institute Genome Sequencing Center for Infectious Disease"/>
            <person name="Wu L."/>
            <person name="Ma J."/>
        </authorList>
    </citation>
    <scope>NUCLEOTIDE SEQUENCE [LARGE SCALE GENOMIC DNA]</scope>
    <source>
        <strain evidence="6 7">JCM 14545</strain>
    </source>
</reference>
<dbReference type="Gene3D" id="3.40.1410.10">
    <property type="entry name" value="Chorismate lyase-like"/>
    <property type="match status" value="1"/>
</dbReference>
<evidence type="ECO:0000259" key="5">
    <source>
        <dbReference type="PROSITE" id="PS50949"/>
    </source>
</evidence>
<evidence type="ECO:0000256" key="1">
    <source>
        <dbReference type="ARBA" id="ARBA00023015"/>
    </source>
</evidence>
<keyword evidence="3" id="KW-0804">Transcription</keyword>
<dbReference type="PROSITE" id="PS50949">
    <property type="entry name" value="HTH_GNTR"/>
    <property type="match status" value="1"/>
</dbReference>
<evidence type="ECO:0000313" key="7">
    <source>
        <dbReference type="Proteomes" id="UP001501116"/>
    </source>
</evidence>
<protein>
    <submittedName>
        <fullName evidence="6">GntR family transcriptional regulator</fullName>
    </submittedName>
</protein>
<dbReference type="SMART" id="SM00866">
    <property type="entry name" value="UTRA"/>
    <property type="match status" value="1"/>
</dbReference>
<dbReference type="SUPFAM" id="SSF46785">
    <property type="entry name" value="Winged helix' DNA-binding domain"/>
    <property type="match status" value="1"/>
</dbReference>
<keyword evidence="2" id="KW-0238">DNA-binding</keyword>
<feature type="domain" description="HTH gntR-type" evidence="5">
    <location>
        <begin position="24"/>
        <end position="91"/>
    </location>
</feature>
<accession>A0ABN2PYU3</accession>
<evidence type="ECO:0000256" key="3">
    <source>
        <dbReference type="ARBA" id="ARBA00023163"/>
    </source>
</evidence>
<evidence type="ECO:0000256" key="2">
    <source>
        <dbReference type="ARBA" id="ARBA00023125"/>
    </source>
</evidence>
<dbReference type="Pfam" id="PF07702">
    <property type="entry name" value="UTRA"/>
    <property type="match status" value="1"/>
</dbReference>
<sequence length="259" mass="27663">MVPLTVMNDLHPGTGRASSSSPRAERARRIADVLRQQISGDAFPDGVLPDERALTAQLDASRNAVREALGLLRAEGVITRRQGVGTTVVRPKYGHGLDRLAGLAETLIGYGTVTNEVRAAHVVTEPPSAVAERLALPPGAGAVHLERLRRLDGEPLSLDTTYLPTDIGGPLLERDLANRDVFAVLEEITGHRLGHAEVTVHAVTADPDTAALLHIPAGAAVFAIDRLTRLADGRAVDAETIHIRADRLVLRATLRRGYA</sequence>
<dbReference type="InterPro" id="IPR036388">
    <property type="entry name" value="WH-like_DNA-bd_sf"/>
</dbReference>
<dbReference type="SUPFAM" id="SSF64288">
    <property type="entry name" value="Chorismate lyase-like"/>
    <property type="match status" value="1"/>
</dbReference>
<dbReference type="InterPro" id="IPR011663">
    <property type="entry name" value="UTRA"/>
</dbReference>
<dbReference type="PANTHER" id="PTHR44846">
    <property type="entry name" value="MANNOSYL-D-GLYCERATE TRANSPORT/METABOLISM SYSTEM REPRESSOR MNGR-RELATED"/>
    <property type="match status" value="1"/>
</dbReference>
<keyword evidence="7" id="KW-1185">Reference proteome</keyword>
<dbReference type="SMART" id="SM00345">
    <property type="entry name" value="HTH_GNTR"/>
    <property type="match status" value="1"/>
</dbReference>
<dbReference type="InterPro" id="IPR028978">
    <property type="entry name" value="Chorismate_lyase_/UTRA_dom_sf"/>
</dbReference>
<evidence type="ECO:0000313" key="6">
    <source>
        <dbReference type="EMBL" id="GAA1938928.1"/>
    </source>
</evidence>